<accession>A0A0B2WLG6</accession>
<name>A0A0B2WLG6_METAS</name>
<keyword evidence="2" id="KW-1185">Reference proteome</keyword>
<evidence type="ECO:0000313" key="1">
    <source>
        <dbReference type="EMBL" id="KHN94753.1"/>
    </source>
</evidence>
<comment type="caution">
    <text evidence="1">The sequence shown here is derived from an EMBL/GenBank/DDBJ whole genome shotgun (WGS) entry which is preliminary data.</text>
</comment>
<dbReference type="Proteomes" id="UP000030816">
    <property type="component" value="Unassembled WGS sequence"/>
</dbReference>
<dbReference type="RefSeq" id="XP_040675819.1">
    <property type="nucleotide sequence ID" value="XM_040826147.1"/>
</dbReference>
<proteinExistence type="predicted"/>
<dbReference type="GeneID" id="63741804"/>
<protein>
    <submittedName>
        <fullName evidence="1">Uncharacterized protein</fullName>
    </submittedName>
</protein>
<gene>
    <name evidence="1" type="ORF">MAM_07349</name>
</gene>
<dbReference type="HOGENOM" id="CLU_1390524_0_0_1"/>
<reference evidence="1 2" key="1">
    <citation type="journal article" date="2014" name="Proc. Natl. Acad. Sci. U.S.A.">
        <title>Trajectory and genomic determinants of fungal-pathogen speciation and host adaptation.</title>
        <authorList>
            <person name="Hu X."/>
            <person name="Xiao G."/>
            <person name="Zheng P."/>
            <person name="Shang Y."/>
            <person name="Su Y."/>
            <person name="Zhang X."/>
            <person name="Liu X."/>
            <person name="Zhan S."/>
            <person name="St Leger R.J."/>
            <person name="Wang C."/>
        </authorList>
    </citation>
    <scope>NUCLEOTIDE SEQUENCE [LARGE SCALE GENOMIC DNA]</scope>
    <source>
        <strain evidence="1 2">ARSEF 1941</strain>
    </source>
</reference>
<dbReference type="AlphaFoldDB" id="A0A0B2WLG6"/>
<organism evidence="1 2">
    <name type="scientific">Metarhizium album (strain ARSEF 1941)</name>
    <dbReference type="NCBI Taxonomy" id="1081103"/>
    <lineage>
        <taxon>Eukaryota</taxon>
        <taxon>Fungi</taxon>
        <taxon>Dikarya</taxon>
        <taxon>Ascomycota</taxon>
        <taxon>Pezizomycotina</taxon>
        <taxon>Sordariomycetes</taxon>
        <taxon>Hypocreomycetidae</taxon>
        <taxon>Hypocreales</taxon>
        <taxon>Clavicipitaceae</taxon>
        <taxon>Metarhizium</taxon>
    </lineage>
</organism>
<evidence type="ECO:0000313" key="2">
    <source>
        <dbReference type="Proteomes" id="UP000030816"/>
    </source>
</evidence>
<sequence length="196" mass="21359">MDPTSRSAKCSRCFKNNKACIPLDARCRRAYADLLLAQANVPATEKYNDNERHRAWQGHHTITITATTTKTTKTTTITMMTVMRDISLTVFGAVEAERRAAEKHNFTALKMQKLSLEVKKLRLEIAKLGQSEHTVYSVCLPGDLTFDIDRAGGGTAANATTATITNTISVTLPPRPGPGGIGREAVDVVTPRMLTA</sequence>
<dbReference type="EMBL" id="AZHE01000030">
    <property type="protein sequence ID" value="KHN94753.1"/>
    <property type="molecule type" value="Genomic_DNA"/>
</dbReference>